<dbReference type="EMBL" id="KM659097">
    <property type="protein sequence ID" value="AJW30102.1"/>
    <property type="molecule type" value="Genomic_DNA"/>
</dbReference>
<evidence type="ECO:0000256" key="1">
    <source>
        <dbReference type="ARBA" id="ARBA00004418"/>
    </source>
</evidence>
<gene>
    <name evidence="6" type="ORF">pLM20P5_p9</name>
</gene>
<dbReference type="Pfam" id="PF00496">
    <property type="entry name" value="SBP_bac_5"/>
    <property type="match status" value="1"/>
</dbReference>
<dbReference type="InterPro" id="IPR039424">
    <property type="entry name" value="SBP_5"/>
</dbReference>
<organism evidence="6">
    <name type="scientific">Paracoccus yeei</name>
    <dbReference type="NCBI Taxonomy" id="147645"/>
    <lineage>
        <taxon>Bacteria</taxon>
        <taxon>Pseudomonadati</taxon>
        <taxon>Pseudomonadota</taxon>
        <taxon>Alphaproteobacteria</taxon>
        <taxon>Rhodobacterales</taxon>
        <taxon>Paracoccaceae</taxon>
        <taxon>Paracoccus</taxon>
    </lineage>
</organism>
<comment type="similarity">
    <text evidence="2">Belongs to the bacterial solute-binding protein 5 family.</text>
</comment>
<reference evidence="6" key="1">
    <citation type="submission" date="2014-09" db="EMBL/GenBank/DDBJ databases">
        <title>The mobilome of the heavy metals and metalloids hypertolerant bacteria from the Lubin copper mine (Poland).</title>
        <authorList>
            <person name="Dziewit L."/>
            <person name="Bartosik D."/>
        </authorList>
    </citation>
    <scope>NUCLEOTIDE SEQUENCE</scope>
    <source>
        <plasmid evidence="6">pLM20P5</plasmid>
    </source>
</reference>
<proteinExistence type="inferred from homology"/>
<accession>A0A0D5A0T5</accession>
<sequence length="519" mass="57268">MALLTTRRSLLLGAGAMSTAAVLGLRPGRALAQNAPPRKGGTFRLAVADFNTAETLDPQLNESRFMMQLQYQMRNCLIEVGPGGKLVPELATEWGSNDDLTEWTFKLRDGVEFHSGKTMAADDVVWSLNLHRGPDTVSETKALFEPVTDIQATGPNEVRITLAAPNSGFPSLLSMVTMLIVPAEDRDFDKGIGTGGYTLESYEPGVGSRVKRFPNYWKEGRAHFDEIEVKCIADVNARMTALQTGQVDAIAFVDTTTADLLKSMPGINLIQTSGKQHYAFSMNCTDSLFANPDVRMAMKLAINRQEMLDKILSGYGSIANDQPISEAYQYHNPNLVQHVYDPEKARALLQKAGAEGLTVPLHVAEAPFVGATNMAQLYAEQAAAAGITIDVKREPDDGYWSGIWGKRPMFATKWSGRPNEDVMLSLAYSREGIGSWNETSWDNEAFNKALVAARGEKDEEKRKQLYWECQRLIAEDGGMVAPVWADFLDATSDKVAHGELGNDWELDGARASERWWFKE</sequence>
<dbReference type="PROSITE" id="PS51318">
    <property type="entry name" value="TAT"/>
    <property type="match status" value="1"/>
</dbReference>
<protein>
    <submittedName>
        <fullName evidence="6">ABC-type dipeptide transport system, periplasmic component</fullName>
    </submittedName>
</protein>
<dbReference type="RefSeq" id="WP_028720569.1">
    <property type="nucleotide sequence ID" value="NZ_CBCSFT010000052.1"/>
</dbReference>
<evidence type="ECO:0000256" key="3">
    <source>
        <dbReference type="ARBA" id="ARBA00022448"/>
    </source>
</evidence>
<dbReference type="GO" id="GO:1904680">
    <property type="term" value="F:peptide transmembrane transporter activity"/>
    <property type="evidence" value="ECO:0007669"/>
    <property type="project" value="TreeGrafter"/>
</dbReference>
<evidence type="ECO:0000259" key="5">
    <source>
        <dbReference type="Pfam" id="PF00496"/>
    </source>
</evidence>
<dbReference type="SUPFAM" id="SSF53850">
    <property type="entry name" value="Periplasmic binding protein-like II"/>
    <property type="match status" value="1"/>
</dbReference>
<dbReference type="AlphaFoldDB" id="A0A0D5A0T5"/>
<evidence type="ECO:0000313" key="6">
    <source>
        <dbReference type="EMBL" id="AJW30102.1"/>
    </source>
</evidence>
<feature type="domain" description="Solute-binding protein family 5" evidence="5">
    <location>
        <begin position="85"/>
        <end position="423"/>
    </location>
</feature>
<dbReference type="Gene3D" id="3.10.105.10">
    <property type="entry name" value="Dipeptide-binding Protein, Domain 3"/>
    <property type="match status" value="1"/>
</dbReference>
<dbReference type="InterPro" id="IPR000914">
    <property type="entry name" value="SBP_5_dom"/>
</dbReference>
<dbReference type="InterPro" id="IPR030678">
    <property type="entry name" value="Peptide/Ni-bd"/>
</dbReference>
<name>A0A0D5A0T5_9RHOB</name>
<dbReference type="OrthoDB" id="9803988at2"/>
<comment type="subcellular location">
    <subcellularLocation>
        <location evidence="1">Periplasm</location>
    </subcellularLocation>
</comment>
<keyword evidence="6" id="KW-0614">Plasmid</keyword>
<dbReference type="GO" id="GO:0015833">
    <property type="term" value="P:peptide transport"/>
    <property type="evidence" value="ECO:0007669"/>
    <property type="project" value="TreeGrafter"/>
</dbReference>
<keyword evidence="3" id="KW-0813">Transport</keyword>
<geneLocation type="plasmid" evidence="6">
    <name>pLM20P5</name>
</geneLocation>
<evidence type="ECO:0000256" key="2">
    <source>
        <dbReference type="ARBA" id="ARBA00005695"/>
    </source>
</evidence>
<keyword evidence="4" id="KW-0732">Signal</keyword>
<dbReference type="PANTHER" id="PTHR30290">
    <property type="entry name" value="PERIPLASMIC BINDING COMPONENT OF ABC TRANSPORTER"/>
    <property type="match status" value="1"/>
</dbReference>
<dbReference type="Gene3D" id="3.90.76.10">
    <property type="entry name" value="Dipeptide-binding Protein, Domain 1"/>
    <property type="match status" value="1"/>
</dbReference>
<evidence type="ECO:0000256" key="4">
    <source>
        <dbReference type="ARBA" id="ARBA00022729"/>
    </source>
</evidence>
<dbReference type="GO" id="GO:0030288">
    <property type="term" value="C:outer membrane-bounded periplasmic space"/>
    <property type="evidence" value="ECO:0007669"/>
    <property type="project" value="UniProtKB-ARBA"/>
</dbReference>
<dbReference type="GO" id="GO:0043190">
    <property type="term" value="C:ATP-binding cassette (ABC) transporter complex"/>
    <property type="evidence" value="ECO:0007669"/>
    <property type="project" value="InterPro"/>
</dbReference>
<dbReference type="InterPro" id="IPR006311">
    <property type="entry name" value="TAT_signal"/>
</dbReference>
<dbReference type="CDD" id="cd08503">
    <property type="entry name" value="PBP2_NikA_DppA_OppA_like_17"/>
    <property type="match status" value="1"/>
</dbReference>
<dbReference type="Gene3D" id="3.40.190.10">
    <property type="entry name" value="Periplasmic binding protein-like II"/>
    <property type="match status" value="1"/>
</dbReference>
<dbReference type="PANTHER" id="PTHR30290:SF10">
    <property type="entry name" value="PERIPLASMIC OLIGOPEPTIDE-BINDING PROTEIN-RELATED"/>
    <property type="match status" value="1"/>
</dbReference>
<dbReference type="PIRSF" id="PIRSF002741">
    <property type="entry name" value="MppA"/>
    <property type="match status" value="1"/>
</dbReference>